<keyword evidence="2 7" id="KW-0378">Hydrolase</keyword>
<dbReference type="GO" id="GO:0004725">
    <property type="term" value="F:protein tyrosine phosphatase activity"/>
    <property type="evidence" value="ECO:0007669"/>
    <property type="project" value="UniProtKB-EC"/>
</dbReference>
<comment type="similarity">
    <text evidence="1">Belongs to the low molecular weight phosphotyrosine protein phosphatase family.</text>
</comment>
<protein>
    <submittedName>
        <fullName evidence="6">Low molecular weight phosphatase family protein</fullName>
    </submittedName>
    <submittedName>
        <fullName evidence="7">Protein-tyrosine phosphatase</fullName>
        <ecNumber evidence="7">3.1.3.48</ecNumber>
    </submittedName>
</protein>
<dbReference type="Proteomes" id="UP000587211">
    <property type="component" value="Unassembled WGS sequence"/>
</dbReference>
<evidence type="ECO:0000256" key="2">
    <source>
        <dbReference type="ARBA" id="ARBA00022801"/>
    </source>
</evidence>
<dbReference type="InterPro" id="IPR023485">
    <property type="entry name" value="Ptyr_pPase"/>
</dbReference>
<dbReference type="PANTHER" id="PTHR11717:SF31">
    <property type="entry name" value="LOW MOLECULAR WEIGHT PROTEIN-TYROSINE-PHOSPHATASE ETP-RELATED"/>
    <property type="match status" value="1"/>
</dbReference>
<dbReference type="InterPro" id="IPR050438">
    <property type="entry name" value="LMW_PTPase"/>
</dbReference>
<dbReference type="SMART" id="SM00226">
    <property type="entry name" value="LMWPc"/>
    <property type="match status" value="1"/>
</dbReference>
<dbReference type="PANTHER" id="PTHR11717">
    <property type="entry name" value="LOW MOLECULAR WEIGHT PROTEIN TYROSINE PHOSPHATASE"/>
    <property type="match status" value="1"/>
</dbReference>
<reference evidence="7 8" key="1">
    <citation type="submission" date="2020-07" db="EMBL/GenBank/DDBJ databases">
        <title>Sequencing the genomes of 1000 actinobacteria strains.</title>
        <authorList>
            <person name="Klenk H.-P."/>
        </authorList>
    </citation>
    <scope>NUCLEOTIDE SEQUENCE [LARGE SCALE GENOMIC DNA]</scope>
    <source>
        <strain evidence="7 8">DSM 19087</strain>
    </source>
</reference>
<dbReference type="EC" id="3.1.3.48" evidence="7"/>
<feature type="active site" evidence="4">
    <location>
        <position position="15"/>
    </location>
</feature>
<dbReference type="InterPro" id="IPR017867">
    <property type="entry name" value="Tyr_phospatase_low_mol_wt"/>
</dbReference>
<feature type="domain" description="Phosphotyrosine protein phosphatase I" evidence="5">
    <location>
        <begin position="3"/>
        <end position="168"/>
    </location>
</feature>
<evidence type="ECO:0000313" key="7">
    <source>
        <dbReference type="EMBL" id="NYI39471.1"/>
    </source>
</evidence>
<dbReference type="RefSeq" id="WP_179427150.1">
    <property type="nucleotide sequence ID" value="NZ_BAAAMP010000002.1"/>
</dbReference>
<dbReference type="SUPFAM" id="SSF52788">
    <property type="entry name" value="Phosphotyrosine protein phosphatases I"/>
    <property type="match status" value="1"/>
</dbReference>
<evidence type="ECO:0000256" key="1">
    <source>
        <dbReference type="ARBA" id="ARBA00011063"/>
    </source>
</evidence>
<comment type="caution">
    <text evidence="6">The sequence shown here is derived from an EMBL/GenBank/DDBJ whole genome shotgun (WGS) entry which is preliminary data.</text>
</comment>
<dbReference type="EMBL" id="JACBZN010000001">
    <property type="protein sequence ID" value="NYI39471.1"/>
    <property type="molecule type" value="Genomic_DNA"/>
</dbReference>
<gene>
    <name evidence="7" type="ORF">BJ975_002846</name>
    <name evidence="6" type="ORF">IDH50_06505</name>
</gene>
<name>A0A8I0KIF7_9ACTN</name>
<dbReference type="InterPro" id="IPR036196">
    <property type="entry name" value="Ptyr_pPase_sf"/>
</dbReference>
<keyword evidence="3" id="KW-0904">Protein phosphatase</keyword>
<evidence type="ECO:0000256" key="4">
    <source>
        <dbReference type="PIRSR" id="PIRSR617867-1"/>
    </source>
</evidence>
<sequence>MSPRILVVCTANVCRSPVIEAMLGQRLGPGFEVTSAGVRAPVGRPIDPDSADQLRRRGLDVPQHAARQLTRELVAESDLVLTATRAHRAEVLDLDPRALRRTFTALELAGLVEDAESGSVAELVADAAARRSQGPVDVDLVDPIGRSEQVHAEVATRIEAAVASIASALQRVRS</sequence>
<accession>A0A8I0KIF7</accession>
<feature type="active site" description="Nucleophile" evidence="4">
    <location>
        <position position="9"/>
    </location>
</feature>
<dbReference type="EMBL" id="JACWMT010000001">
    <property type="protein sequence ID" value="MBD1269872.1"/>
    <property type="molecule type" value="Genomic_DNA"/>
</dbReference>
<evidence type="ECO:0000256" key="3">
    <source>
        <dbReference type="ARBA" id="ARBA00022912"/>
    </source>
</evidence>
<reference evidence="6" key="2">
    <citation type="submission" date="2020-09" db="EMBL/GenBank/DDBJ databases">
        <title>Novel species in genus Aeromicrobium.</title>
        <authorList>
            <person name="Zhang G."/>
        </authorList>
    </citation>
    <scope>NUCLEOTIDE SEQUENCE</scope>
    <source>
        <strain evidence="6">SSW1-57</strain>
    </source>
</reference>
<dbReference type="PRINTS" id="PR00719">
    <property type="entry name" value="LMWPTPASE"/>
</dbReference>
<dbReference type="Pfam" id="PF01451">
    <property type="entry name" value="LMWPc"/>
    <property type="match status" value="1"/>
</dbReference>
<dbReference type="Proteomes" id="UP000659061">
    <property type="component" value="Unassembled WGS sequence"/>
</dbReference>
<proteinExistence type="inferred from homology"/>
<evidence type="ECO:0000313" key="9">
    <source>
        <dbReference type="Proteomes" id="UP000659061"/>
    </source>
</evidence>
<organism evidence="6 9">
    <name type="scientific">Aeromicrobium tamlense</name>
    <dbReference type="NCBI Taxonomy" id="375541"/>
    <lineage>
        <taxon>Bacteria</taxon>
        <taxon>Bacillati</taxon>
        <taxon>Actinomycetota</taxon>
        <taxon>Actinomycetes</taxon>
        <taxon>Propionibacteriales</taxon>
        <taxon>Nocardioidaceae</taxon>
        <taxon>Aeromicrobium</taxon>
    </lineage>
</organism>
<evidence type="ECO:0000313" key="8">
    <source>
        <dbReference type="Proteomes" id="UP000587211"/>
    </source>
</evidence>
<dbReference type="AlphaFoldDB" id="A0A8I0KIF7"/>
<evidence type="ECO:0000313" key="6">
    <source>
        <dbReference type="EMBL" id="MBD1269872.1"/>
    </source>
</evidence>
<keyword evidence="8" id="KW-1185">Reference proteome</keyword>
<dbReference type="Gene3D" id="3.40.50.2300">
    <property type="match status" value="1"/>
</dbReference>
<evidence type="ECO:0000259" key="5">
    <source>
        <dbReference type="SMART" id="SM00226"/>
    </source>
</evidence>